<keyword evidence="5 9" id="KW-0645">Protease</keyword>
<dbReference type="PROSITE" id="PS51767">
    <property type="entry name" value="PEPTIDASE_A1"/>
    <property type="match status" value="1"/>
</dbReference>
<feature type="active site" evidence="3">
    <location>
        <position position="132"/>
    </location>
</feature>
<dbReference type="InterPro" id="IPR034164">
    <property type="entry name" value="Pepsin-like_dom"/>
</dbReference>
<evidence type="ECO:0000259" key="8">
    <source>
        <dbReference type="PROSITE" id="PS51767"/>
    </source>
</evidence>
<protein>
    <submittedName>
        <fullName evidence="9">Acid protease</fullName>
    </submittedName>
</protein>
<dbReference type="FunFam" id="2.40.70.10:FF:000008">
    <property type="entry name" value="Cathepsin D"/>
    <property type="match status" value="1"/>
</dbReference>
<evidence type="ECO:0000256" key="6">
    <source>
        <dbReference type="SAM" id="MobiDB-lite"/>
    </source>
</evidence>
<comment type="similarity">
    <text evidence="1 5">Belongs to the peptidase A1 family.</text>
</comment>
<dbReference type="CDD" id="cd05471">
    <property type="entry name" value="pepsin_like"/>
    <property type="match status" value="1"/>
</dbReference>
<evidence type="ECO:0000256" key="5">
    <source>
        <dbReference type="RuleBase" id="RU000454"/>
    </source>
</evidence>
<dbReference type="Proteomes" id="UP000807342">
    <property type="component" value="Unassembled WGS sequence"/>
</dbReference>
<keyword evidence="10" id="KW-1185">Reference proteome</keyword>
<dbReference type="InterPro" id="IPR001969">
    <property type="entry name" value="Aspartic_peptidase_AS"/>
</dbReference>
<evidence type="ECO:0000313" key="9">
    <source>
        <dbReference type="EMBL" id="KAF9442665.1"/>
    </source>
</evidence>
<keyword evidence="4" id="KW-1015">Disulfide bond</keyword>
<dbReference type="InterPro" id="IPR033121">
    <property type="entry name" value="PEPTIDASE_A1"/>
</dbReference>
<evidence type="ECO:0000313" key="10">
    <source>
        <dbReference type="Proteomes" id="UP000807342"/>
    </source>
</evidence>
<evidence type="ECO:0000256" key="7">
    <source>
        <dbReference type="SAM" id="SignalP"/>
    </source>
</evidence>
<feature type="region of interest" description="Disordered" evidence="6">
    <location>
        <begin position="27"/>
        <end position="71"/>
    </location>
</feature>
<feature type="active site" evidence="3">
    <location>
        <position position="324"/>
    </location>
</feature>
<dbReference type="GO" id="GO:0004190">
    <property type="term" value="F:aspartic-type endopeptidase activity"/>
    <property type="evidence" value="ECO:0007669"/>
    <property type="project" value="UniProtKB-KW"/>
</dbReference>
<feature type="compositionally biased region" description="Polar residues" evidence="6">
    <location>
        <begin position="51"/>
        <end position="65"/>
    </location>
</feature>
<accession>A0A9P5X285</accession>
<evidence type="ECO:0000256" key="4">
    <source>
        <dbReference type="PIRSR" id="PIRSR601461-2"/>
    </source>
</evidence>
<comment type="caution">
    <text evidence="9">The sequence shown here is derived from an EMBL/GenBank/DDBJ whole genome shotgun (WGS) entry which is preliminary data.</text>
</comment>
<organism evidence="9 10">
    <name type="scientific">Macrolepiota fuliginosa MF-IS2</name>
    <dbReference type="NCBI Taxonomy" id="1400762"/>
    <lineage>
        <taxon>Eukaryota</taxon>
        <taxon>Fungi</taxon>
        <taxon>Dikarya</taxon>
        <taxon>Basidiomycota</taxon>
        <taxon>Agaricomycotina</taxon>
        <taxon>Agaricomycetes</taxon>
        <taxon>Agaricomycetidae</taxon>
        <taxon>Agaricales</taxon>
        <taxon>Agaricineae</taxon>
        <taxon>Agaricaceae</taxon>
        <taxon>Macrolepiota</taxon>
    </lineage>
</organism>
<evidence type="ECO:0000256" key="2">
    <source>
        <dbReference type="ARBA" id="ARBA00022750"/>
    </source>
</evidence>
<feature type="signal peptide" evidence="7">
    <location>
        <begin position="1"/>
        <end position="23"/>
    </location>
</feature>
<sequence>MGKLQQTCLTLAALVALEPTITAYASPQAQPVPQPYPNLNNSPKKRVAVRSGTTSMPLQRRASSPRTKEEWGEWAYEHRQGLAHKYGEHGKEGKDKKRSTGTNLLVNQGGDSGYYGSLAIGTPGTSFNLILDTGSADLWVADSQCTTGCISIPTFQSSSSSTFQNLSKPFQITYGSGQAQGSLVQDMIQMAGFSVPNQIFATANAVSSGLLQSPVSGLLGLAFGTIAASKAMPFWQTLASSGVWDEPVMAFHLTRFNNATDSQRLEPGGSFDMGFTNPGLYTGEIDYVDLPSRGTYWILPLTTLRVNEHSVGLLSGSSSWAAIDTGTTLVGGPREAIADVFGAIPGSQRGTGNFEGYYTYPCDHDVTIQLGFGDSKRMWPISPSDFRLVDMGSGECLGAFFELSGGGSAPPWIIGDTFLKNVYSIFRYQPPSVGFADLSTTVLQQNGVSGPLPSATVASVVATVSASVTAVPPNAATAFKSKDELKRITDIAWLAAAFVGLMV</sequence>
<gene>
    <name evidence="9" type="ORF">P691DRAFT_846510</name>
</gene>
<evidence type="ECO:0000256" key="1">
    <source>
        <dbReference type="ARBA" id="ARBA00007447"/>
    </source>
</evidence>
<dbReference type="Gene3D" id="2.40.70.10">
    <property type="entry name" value="Acid Proteases"/>
    <property type="match status" value="2"/>
</dbReference>
<dbReference type="InterPro" id="IPR021109">
    <property type="entry name" value="Peptidase_aspartic_dom_sf"/>
</dbReference>
<keyword evidence="2 5" id="KW-0064">Aspartyl protease</keyword>
<dbReference type="PROSITE" id="PS00141">
    <property type="entry name" value="ASP_PROTEASE"/>
    <property type="match status" value="1"/>
</dbReference>
<proteinExistence type="inferred from homology"/>
<dbReference type="OrthoDB" id="771136at2759"/>
<dbReference type="PANTHER" id="PTHR47966:SF6">
    <property type="entry name" value="PEPTIDASE A1 DOMAIN-CONTAINING PROTEIN"/>
    <property type="match status" value="1"/>
</dbReference>
<feature type="chain" id="PRO_5040215717" evidence="7">
    <location>
        <begin position="24"/>
        <end position="503"/>
    </location>
</feature>
<dbReference type="AlphaFoldDB" id="A0A9P5X285"/>
<dbReference type="PANTHER" id="PTHR47966">
    <property type="entry name" value="BETA-SITE APP-CLEAVING ENZYME, ISOFORM A-RELATED"/>
    <property type="match status" value="1"/>
</dbReference>
<dbReference type="SUPFAM" id="SSF50630">
    <property type="entry name" value="Acid proteases"/>
    <property type="match status" value="1"/>
</dbReference>
<feature type="domain" description="Peptidase A1" evidence="8">
    <location>
        <begin position="114"/>
        <end position="436"/>
    </location>
</feature>
<dbReference type="InterPro" id="IPR001461">
    <property type="entry name" value="Aspartic_peptidase_A1"/>
</dbReference>
<evidence type="ECO:0000256" key="3">
    <source>
        <dbReference type="PIRSR" id="PIRSR601461-1"/>
    </source>
</evidence>
<keyword evidence="7" id="KW-0732">Signal</keyword>
<dbReference type="EMBL" id="MU151586">
    <property type="protein sequence ID" value="KAF9442665.1"/>
    <property type="molecule type" value="Genomic_DNA"/>
</dbReference>
<dbReference type="Pfam" id="PF00026">
    <property type="entry name" value="Asp"/>
    <property type="match status" value="1"/>
</dbReference>
<dbReference type="PRINTS" id="PR00792">
    <property type="entry name" value="PEPSIN"/>
</dbReference>
<reference evidence="9" key="1">
    <citation type="submission" date="2020-11" db="EMBL/GenBank/DDBJ databases">
        <authorList>
            <consortium name="DOE Joint Genome Institute"/>
            <person name="Ahrendt S."/>
            <person name="Riley R."/>
            <person name="Andreopoulos W."/>
            <person name="Labutti K."/>
            <person name="Pangilinan J."/>
            <person name="Ruiz-Duenas F.J."/>
            <person name="Barrasa J.M."/>
            <person name="Sanchez-Garcia M."/>
            <person name="Camarero S."/>
            <person name="Miyauchi S."/>
            <person name="Serrano A."/>
            <person name="Linde D."/>
            <person name="Babiker R."/>
            <person name="Drula E."/>
            <person name="Ayuso-Fernandez I."/>
            <person name="Pacheco R."/>
            <person name="Padilla G."/>
            <person name="Ferreira P."/>
            <person name="Barriuso J."/>
            <person name="Kellner H."/>
            <person name="Castanera R."/>
            <person name="Alfaro M."/>
            <person name="Ramirez L."/>
            <person name="Pisabarro A.G."/>
            <person name="Kuo A."/>
            <person name="Tritt A."/>
            <person name="Lipzen A."/>
            <person name="He G."/>
            <person name="Yan M."/>
            <person name="Ng V."/>
            <person name="Cullen D."/>
            <person name="Martin F."/>
            <person name="Rosso M.-N."/>
            <person name="Henrissat B."/>
            <person name="Hibbett D."/>
            <person name="Martinez A.T."/>
            <person name="Grigoriev I.V."/>
        </authorList>
    </citation>
    <scope>NUCLEOTIDE SEQUENCE</scope>
    <source>
        <strain evidence="9">MF-IS2</strain>
    </source>
</reference>
<name>A0A9P5X285_9AGAR</name>
<feature type="disulfide bond" evidence="4">
    <location>
        <begin position="145"/>
        <end position="149"/>
    </location>
</feature>
<dbReference type="GO" id="GO:0006508">
    <property type="term" value="P:proteolysis"/>
    <property type="evidence" value="ECO:0007669"/>
    <property type="project" value="UniProtKB-KW"/>
</dbReference>
<keyword evidence="5" id="KW-0378">Hydrolase</keyword>